<sequence>MKKSILALLLAVLTGLTAYGGNAGSPAPEPPAGARSLKREGALKKE</sequence>
<feature type="compositionally biased region" description="Basic and acidic residues" evidence="1">
    <location>
        <begin position="37"/>
        <end position="46"/>
    </location>
</feature>
<feature type="region of interest" description="Disordered" evidence="1">
    <location>
        <begin position="20"/>
        <end position="46"/>
    </location>
</feature>
<proteinExistence type="predicted"/>
<dbReference type="AlphaFoldDB" id="A0AA92L8G7"/>
<evidence type="ECO:0000313" key="3">
    <source>
        <dbReference type="EMBL" id="QQR31540.1"/>
    </source>
</evidence>
<protein>
    <submittedName>
        <fullName evidence="3">Uncharacterized protein</fullName>
    </submittedName>
</protein>
<dbReference type="EMBL" id="CP065321">
    <property type="protein sequence ID" value="QQR31540.1"/>
    <property type="molecule type" value="Genomic_DNA"/>
</dbReference>
<dbReference type="Proteomes" id="UP000596035">
    <property type="component" value="Chromosome"/>
</dbReference>
<accession>A0AA92L8G7</accession>
<keyword evidence="2" id="KW-0732">Signal</keyword>
<feature type="signal peptide" evidence="2">
    <location>
        <begin position="1"/>
        <end position="23"/>
    </location>
</feature>
<reference evidence="3 4" key="1">
    <citation type="submission" date="2020-11" db="EMBL/GenBank/DDBJ databases">
        <title>Closed and high quality bacterial genomes of the OMM12 community.</title>
        <authorList>
            <person name="Marbouty M."/>
            <person name="Lamy-Besnier Q."/>
            <person name="Debarbieux L."/>
            <person name="Koszul R."/>
        </authorList>
    </citation>
    <scope>NUCLEOTIDE SEQUENCE [LARGE SCALE GENOMIC DNA]</scope>
    <source>
        <strain evidence="3 4">KB18</strain>
    </source>
</reference>
<evidence type="ECO:0000256" key="2">
    <source>
        <dbReference type="SAM" id="SignalP"/>
    </source>
</evidence>
<dbReference type="RefSeq" id="WP_157130640.1">
    <property type="nucleotide sequence ID" value="NZ_CAJTCQ010000001.1"/>
</dbReference>
<gene>
    <name evidence="3" type="ORF">I5Q82_07710</name>
</gene>
<organism evidence="3 4">
    <name type="scientific">Acutalibacter muris</name>
    <dbReference type="NCBI Taxonomy" id="1796620"/>
    <lineage>
        <taxon>Bacteria</taxon>
        <taxon>Bacillati</taxon>
        <taxon>Bacillota</taxon>
        <taxon>Clostridia</taxon>
        <taxon>Eubacteriales</taxon>
        <taxon>Acutalibacteraceae</taxon>
        <taxon>Acutalibacter</taxon>
    </lineage>
</organism>
<name>A0AA92L8G7_9FIRM</name>
<evidence type="ECO:0000256" key="1">
    <source>
        <dbReference type="SAM" id="MobiDB-lite"/>
    </source>
</evidence>
<evidence type="ECO:0000313" key="4">
    <source>
        <dbReference type="Proteomes" id="UP000596035"/>
    </source>
</evidence>
<feature type="chain" id="PRO_5041714353" evidence="2">
    <location>
        <begin position="24"/>
        <end position="46"/>
    </location>
</feature>